<name>A0A834T1U6_9FABA</name>
<feature type="domain" description="Putative plant transposon protein" evidence="2">
    <location>
        <begin position="70"/>
        <end position="244"/>
    </location>
</feature>
<accession>A0A834T1U6</accession>
<feature type="region of interest" description="Disordered" evidence="1">
    <location>
        <begin position="1"/>
        <end position="27"/>
    </location>
</feature>
<dbReference type="InterPro" id="IPR046796">
    <property type="entry name" value="Transposase_32_dom"/>
</dbReference>
<evidence type="ECO:0000256" key="1">
    <source>
        <dbReference type="SAM" id="MobiDB-lite"/>
    </source>
</evidence>
<evidence type="ECO:0000313" key="3">
    <source>
        <dbReference type="EMBL" id="KAF7807644.1"/>
    </source>
</evidence>
<evidence type="ECO:0000259" key="2">
    <source>
        <dbReference type="Pfam" id="PF20167"/>
    </source>
</evidence>
<dbReference type="AlphaFoldDB" id="A0A834T1U6"/>
<protein>
    <recommendedName>
        <fullName evidence="2">Putative plant transposon protein domain-containing protein</fullName>
    </recommendedName>
</protein>
<reference evidence="3" key="1">
    <citation type="submission" date="2020-09" db="EMBL/GenBank/DDBJ databases">
        <title>Genome-Enabled Discovery of Anthraquinone Biosynthesis in Senna tora.</title>
        <authorList>
            <person name="Kang S.-H."/>
            <person name="Pandey R.P."/>
            <person name="Lee C.-M."/>
            <person name="Sim J.-S."/>
            <person name="Jeong J.-T."/>
            <person name="Choi B.-S."/>
            <person name="Jung M."/>
            <person name="Ginzburg D."/>
            <person name="Zhao K."/>
            <person name="Won S.Y."/>
            <person name="Oh T.-J."/>
            <person name="Yu Y."/>
            <person name="Kim N.-H."/>
            <person name="Lee O.R."/>
            <person name="Lee T.-H."/>
            <person name="Bashyal P."/>
            <person name="Kim T.-S."/>
            <person name="Lee W.-H."/>
            <person name="Kawkins C."/>
            <person name="Kim C.-K."/>
            <person name="Kim J.S."/>
            <person name="Ahn B.O."/>
            <person name="Rhee S.Y."/>
            <person name="Sohng J.K."/>
        </authorList>
    </citation>
    <scope>NUCLEOTIDE SEQUENCE</scope>
    <source>
        <tissue evidence="3">Leaf</tissue>
    </source>
</reference>
<organism evidence="3 4">
    <name type="scientific">Senna tora</name>
    <dbReference type="NCBI Taxonomy" id="362788"/>
    <lineage>
        <taxon>Eukaryota</taxon>
        <taxon>Viridiplantae</taxon>
        <taxon>Streptophyta</taxon>
        <taxon>Embryophyta</taxon>
        <taxon>Tracheophyta</taxon>
        <taxon>Spermatophyta</taxon>
        <taxon>Magnoliopsida</taxon>
        <taxon>eudicotyledons</taxon>
        <taxon>Gunneridae</taxon>
        <taxon>Pentapetalae</taxon>
        <taxon>rosids</taxon>
        <taxon>fabids</taxon>
        <taxon>Fabales</taxon>
        <taxon>Fabaceae</taxon>
        <taxon>Caesalpinioideae</taxon>
        <taxon>Cassia clade</taxon>
        <taxon>Senna</taxon>
    </lineage>
</organism>
<feature type="compositionally biased region" description="Basic and acidic residues" evidence="1">
    <location>
        <begin position="287"/>
        <end position="297"/>
    </location>
</feature>
<dbReference type="EMBL" id="JAAIUW010000012">
    <property type="protein sequence ID" value="KAF7807644.1"/>
    <property type="molecule type" value="Genomic_DNA"/>
</dbReference>
<dbReference type="Proteomes" id="UP000634136">
    <property type="component" value="Unassembled WGS sequence"/>
</dbReference>
<comment type="caution">
    <text evidence="3">The sequence shown here is derived from an EMBL/GenBank/DDBJ whole genome shotgun (WGS) entry which is preliminary data.</text>
</comment>
<evidence type="ECO:0000313" key="4">
    <source>
        <dbReference type="Proteomes" id="UP000634136"/>
    </source>
</evidence>
<feature type="compositionally biased region" description="Polar residues" evidence="1">
    <location>
        <begin position="303"/>
        <end position="312"/>
    </location>
</feature>
<proteinExistence type="predicted"/>
<gene>
    <name evidence="3" type="ORF">G2W53_039805</name>
</gene>
<keyword evidence="4" id="KW-1185">Reference proteome</keyword>
<feature type="region of interest" description="Disordered" evidence="1">
    <location>
        <begin position="274"/>
        <end position="312"/>
    </location>
</feature>
<dbReference type="Gene3D" id="3.90.20.10">
    <property type="match status" value="1"/>
</dbReference>
<sequence length="479" mass="54400">MAERASKKAKSSKASSSSEKLFSSREQETKYKENFALRSVAQGRYVDVNFFEEERFNFMPKLKESGLYKLIMLKESYSEIVVKAFYSNLTWDDGEKCMLSEVRGKIIKVSHEKLGKLLGARSEGHCFSDQASLEKIPNYDAQIVLRALLPDNAPSHNVVANFLTSKFEVGMRFLHYILSGCLFNKGGNTSHASTVEQFAMYCIMTDTKFNIPSLMIERMMRCTRVTNVSLPYASLVTLILEKYKINPYEGDIKNSIPIDGNNVSRSGHTKYFNSWVPKENTSQRRKRMEEMEGHEAPDASAENLGSSSQPALQDSSDILSAIRSVQASVDRRFDALEARMDRRFDAVEGRFDTMTRRLEALELTAADHTTDIKDVLSHLDNIPHLHSPSPCDASTFWLKLVWDSQKIPCRPPHSEVVHSHSRHSAPPFLPPCCPKHPFRLSPYNGQHPIQNLRQLQFHFLLQVPVTPWLQAIICTESST</sequence>
<dbReference type="Pfam" id="PF20167">
    <property type="entry name" value="Transposase_32"/>
    <property type="match status" value="1"/>
</dbReference>
<feature type="compositionally biased region" description="Low complexity" evidence="1">
    <location>
        <begin position="12"/>
        <end position="21"/>
    </location>
</feature>